<organism evidence="2">
    <name type="scientific">Macrococcus psychrotolerans</name>
    <dbReference type="NCBI Taxonomy" id="3039389"/>
    <lineage>
        <taxon>Bacteria</taxon>
        <taxon>Bacillati</taxon>
        <taxon>Bacillota</taxon>
        <taxon>Bacilli</taxon>
        <taxon>Bacillales</taxon>
        <taxon>Staphylococcaceae</taxon>
        <taxon>Macrococcus</taxon>
    </lineage>
</organism>
<dbReference type="InterPro" id="IPR025882">
    <property type="entry name" value="Toxin_Fst"/>
</dbReference>
<proteinExistence type="predicted"/>
<dbReference type="Pfam" id="PF13955">
    <property type="entry name" value="Fst_toxin"/>
    <property type="match status" value="1"/>
</dbReference>
<keyword evidence="1" id="KW-1133">Transmembrane helix</keyword>
<protein>
    <submittedName>
        <fullName evidence="2">Type I toxin-antitoxin system Fst family toxin</fullName>
    </submittedName>
</protein>
<gene>
    <name evidence="2" type="ORF">KYI10_12105</name>
</gene>
<dbReference type="EMBL" id="CP079957">
    <property type="protein sequence ID" value="QYA34172.1"/>
    <property type="molecule type" value="Genomic_DNA"/>
</dbReference>
<keyword evidence="1" id="KW-0812">Transmembrane</keyword>
<geneLocation type="plasmid" evidence="2">
    <name>p19Msa1099-1</name>
</geneLocation>
<accession>A0AAT9P727</accession>
<feature type="transmembrane region" description="Helical" evidence="1">
    <location>
        <begin position="6"/>
        <end position="25"/>
    </location>
</feature>
<sequence>MEIIFVDIIAPIIVGVILTLFSHWLDQRKS</sequence>
<reference evidence="2" key="1">
    <citation type="submission" date="2021-07" db="EMBL/GenBank/DDBJ databases">
        <title>Prevalence and characterization of methicillin-resistant Macrococcus spp. in food producing animals and meat in Switzerland in 2019.</title>
        <authorList>
            <person name="Keller J.E."/>
            <person name="Schwendener S."/>
            <person name="Neuenschwander J."/>
            <person name="Overesch G."/>
            <person name="Perreten V."/>
        </authorList>
    </citation>
    <scope>NUCLEOTIDE SEQUENCE</scope>
    <source>
        <strain evidence="2">19Msa1099</strain>
        <plasmid evidence="2">p19Msa1099-1</plasmid>
    </source>
</reference>
<keyword evidence="2" id="KW-0614">Plasmid</keyword>
<evidence type="ECO:0000313" key="2">
    <source>
        <dbReference type="EMBL" id="QYA34172.1"/>
    </source>
</evidence>
<name>A0AAT9P727_9STAP</name>
<keyword evidence="1" id="KW-0472">Membrane</keyword>
<dbReference type="NCBIfam" id="NF033608">
    <property type="entry name" value="type_I_tox_Fst"/>
    <property type="match status" value="1"/>
</dbReference>
<evidence type="ECO:0000256" key="1">
    <source>
        <dbReference type="SAM" id="Phobius"/>
    </source>
</evidence>
<dbReference type="AlphaFoldDB" id="A0AAT9P727"/>